<keyword evidence="1" id="KW-0472">Membrane</keyword>
<name>A0A3D3RI45_9PLAN</name>
<organism evidence="2 3">
    <name type="scientific">Gimesia maris</name>
    <dbReference type="NCBI Taxonomy" id="122"/>
    <lineage>
        <taxon>Bacteria</taxon>
        <taxon>Pseudomonadati</taxon>
        <taxon>Planctomycetota</taxon>
        <taxon>Planctomycetia</taxon>
        <taxon>Planctomycetales</taxon>
        <taxon>Planctomycetaceae</taxon>
        <taxon>Gimesia</taxon>
    </lineage>
</organism>
<proteinExistence type="predicted"/>
<evidence type="ECO:0000313" key="3">
    <source>
        <dbReference type="Proteomes" id="UP000263642"/>
    </source>
</evidence>
<dbReference type="EMBL" id="DQAY01000194">
    <property type="protein sequence ID" value="HCO27300.1"/>
    <property type="molecule type" value="Genomic_DNA"/>
</dbReference>
<keyword evidence="1" id="KW-1133">Transmembrane helix</keyword>
<comment type="caution">
    <text evidence="2">The sequence shown here is derived from an EMBL/GenBank/DDBJ whole genome shotgun (WGS) entry which is preliminary data.</text>
</comment>
<evidence type="ECO:0000256" key="1">
    <source>
        <dbReference type="SAM" id="Phobius"/>
    </source>
</evidence>
<protein>
    <submittedName>
        <fullName evidence="2">Uncharacterized protein</fullName>
    </submittedName>
</protein>
<gene>
    <name evidence="2" type="ORF">DIT97_31455</name>
</gene>
<evidence type="ECO:0000313" key="2">
    <source>
        <dbReference type="EMBL" id="HCO27300.1"/>
    </source>
</evidence>
<keyword evidence="1" id="KW-0812">Transmembrane</keyword>
<feature type="transmembrane region" description="Helical" evidence="1">
    <location>
        <begin position="195"/>
        <end position="217"/>
    </location>
</feature>
<dbReference type="Proteomes" id="UP000263642">
    <property type="component" value="Unassembled WGS sequence"/>
</dbReference>
<dbReference type="AlphaFoldDB" id="A0A3D3RI45"/>
<feature type="transmembrane region" description="Helical" evidence="1">
    <location>
        <begin position="71"/>
        <end position="90"/>
    </location>
</feature>
<reference evidence="2 3" key="1">
    <citation type="journal article" date="2018" name="Nat. Biotechnol.">
        <title>A standardized bacterial taxonomy based on genome phylogeny substantially revises the tree of life.</title>
        <authorList>
            <person name="Parks D.H."/>
            <person name="Chuvochina M."/>
            <person name="Waite D.W."/>
            <person name="Rinke C."/>
            <person name="Skarshewski A."/>
            <person name="Chaumeil P.A."/>
            <person name="Hugenholtz P."/>
        </authorList>
    </citation>
    <scope>NUCLEOTIDE SEQUENCE [LARGE SCALE GENOMIC DNA]</scope>
    <source>
        <strain evidence="2">UBA9375</strain>
    </source>
</reference>
<feature type="transmembrane region" description="Helical" evidence="1">
    <location>
        <begin position="102"/>
        <end position="125"/>
    </location>
</feature>
<accession>A0A3D3RI45</accession>
<sequence length="274" mass="31409">MQSFSLGEMFLNAAKLRISLNPSEHGTRFFLYRASNSVGKKIVKDSYAELQEFRANFEVVSHDHELKSKGAICLLFGSWLFELALFWIWIKYSGTASNECMSPVQIAIFMGLYLLPVILFVWYLIRLCSNPRLKCPLCSGPLYNQRKEHLLTTGMCPHCRQIIMVGTLPSAEAANAYYAEQKKIRQREEIIGSKNLARTTFWSAIIILPLSIPMYYWMKSLEEVLGQEASFGGVKAIFFMSAVLILLSVFCKRSGKRREQRLNEQLKPEETVHE</sequence>
<feature type="transmembrane region" description="Helical" evidence="1">
    <location>
        <begin position="229"/>
        <end position="251"/>
    </location>
</feature>